<evidence type="ECO:0000256" key="1">
    <source>
        <dbReference type="SAM" id="Phobius"/>
    </source>
</evidence>
<feature type="transmembrane region" description="Helical" evidence="1">
    <location>
        <begin position="288"/>
        <end position="307"/>
    </location>
</feature>
<comment type="caution">
    <text evidence="4">The sequence shown here is derived from an EMBL/GenBank/DDBJ whole genome shotgun (WGS) entry which is preliminary data.</text>
</comment>
<dbReference type="AlphaFoldDB" id="A0A4R6XKG2"/>
<accession>A0A4R6XKG2</accession>
<dbReference type="InterPro" id="IPR025178">
    <property type="entry name" value="Lnb_N"/>
</dbReference>
<evidence type="ECO:0000259" key="3">
    <source>
        <dbReference type="Pfam" id="PF13387"/>
    </source>
</evidence>
<keyword evidence="1" id="KW-0472">Membrane</keyword>
<keyword evidence="2" id="KW-0732">Signal</keyword>
<dbReference type="RefSeq" id="WP_099019615.1">
    <property type="nucleotide sequence ID" value="NZ_NIHB01000003.1"/>
</dbReference>
<feature type="chain" id="PRO_5020184304" evidence="2">
    <location>
        <begin position="22"/>
        <end position="349"/>
    </location>
</feature>
<dbReference type="EMBL" id="SNZB01000005">
    <property type="protein sequence ID" value="TDR18384.1"/>
    <property type="molecule type" value="Genomic_DNA"/>
</dbReference>
<evidence type="ECO:0000313" key="5">
    <source>
        <dbReference type="Proteomes" id="UP000295724"/>
    </source>
</evidence>
<dbReference type="OrthoDB" id="319167at2"/>
<dbReference type="Proteomes" id="UP000295724">
    <property type="component" value="Unassembled WGS sequence"/>
</dbReference>
<feature type="transmembrane region" description="Helical" evidence="1">
    <location>
        <begin position="319"/>
        <end position="343"/>
    </location>
</feature>
<keyword evidence="1" id="KW-1133">Transmembrane helix</keyword>
<evidence type="ECO:0000256" key="2">
    <source>
        <dbReference type="SAM" id="SignalP"/>
    </source>
</evidence>
<feature type="transmembrane region" description="Helical" evidence="1">
    <location>
        <begin position="264"/>
        <end position="282"/>
    </location>
</feature>
<organism evidence="4 5">
    <name type="scientific">Marinicella litoralis</name>
    <dbReference type="NCBI Taxonomy" id="644220"/>
    <lineage>
        <taxon>Bacteria</taxon>
        <taxon>Pseudomonadati</taxon>
        <taxon>Pseudomonadota</taxon>
        <taxon>Gammaproteobacteria</taxon>
        <taxon>Lysobacterales</taxon>
        <taxon>Marinicellaceae</taxon>
        <taxon>Marinicella</taxon>
    </lineage>
</organism>
<feature type="domain" description="Lnb N-terminal periplasmic" evidence="3">
    <location>
        <begin position="27"/>
        <end position="150"/>
    </location>
</feature>
<feature type="transmembrane region" description="Helical" evidence="1">
    <location>
        <begin position="231"/>
        <end position="252"/>
    </location>
</feature>
<dbReference type="Pfam" id="PF13387">
    <property type="entry name" value="Lnb_N"/>
    <property type="match status" value="1"/>
</dbReference>
<gene>
    <name evidence="4" type="ORF">C8D91_2301</name>
</gene>
<evidence type="ECO:0000313" key="4">
    <source>
        <dbReference type="EMBL" id="TDR18384.1"/>
    </source>
</evidence>
<keyword evidence="1" id="KW-0812">Transmembrane</keyword>
<feature type="signal peptide" evidence="2">
    <location>
        <begin position="1"/>
        <end position="21"/>
    </location>
</feature>
<reference evidence="4 5" key="1">
    <citation type="submission" date="2019-03" db="EMBL/GenBank/DDBJ databases">
        <title>Genomic Encyclopedia of Type Strains, Phase IV (KMG-IV): sequencing the most valuable type-strain genomes for metagenomic binning, comparative biology and taxonomic classification.</title>
        <authorList>
            <person name="Goeker M."/>
        </authorList>
    </citation>
    <scope>NUCLEOTIDE SEQUENCE [LARGE SCALE GENOMIC DNA]</scope>
    <source>
        <strain evidence="4 5">DSM 25488</strain>
    </source>
</reference>
<name>A0A4R6XKG2_9GAMM</name>
<sequence length="349" mass="40166">MSQIKLLVFLLLAHLSVQVQADKEIKLITIGAGSEFWSAFGHTALAIDDDVYGFGYFSFEDEDLIQSFLSNQMQYDLGVSDFSREIELARWQNRTFIVQHLKLSDAEISYITEYLFWHNLPENQSYHYDYFLNNCSSKIRDILDQAWGGLLRNQFNQASNSNYFKQTFPAKNQSLMNLGMAMAYGWSAYSTRSEWELMALPQYLQSKISELGPLKVSSSTVLYHEVPQNRVVAVLKTHGVLLGLFTSLFLLLLFNKTKRATQKAVWIVQSLIGLVLLGLWVFSGHQTVGLNFNVLLFFPFAFLITKYRYLRGLLMASYAIWLVLALILGAWYLLPILLIHWMALNFNRV</sequence>
<protein>
    <submittedName>
        <fullName evidence="4">Uncharacterized protein DUF4105</fullName>
    </submittedName>
</protein>
<keyword evidence="5" id="KW-1185">Reference proteome</keyword>
<proteinExistence type="predicted"/>